<accession>A0A511M5V4</accession>
<feature type="region of interest" description="Disordered" evidence="1">
    <location>
        <begin position="177"/>
        <end position="215"/>
    </location>
</feature>
<feature type="transmembrane region" description="Helical" evidence="2">
    <location>
        <begin position="21"/>
        <end position="43"/>
    </location>
</feature>
<dbReference type="AlphaFoldDB" id="A0A511M5V4"/>
<name>A0A511M5V4_9NOCA</name>
<reference evidence="3 4" key="1">
    <citation type="submission" date="2019-07" db="EMBL/GenBank/DDBJ databases">
        <title>Whole genome shotgun sequence of Nocardia ninae NBRC 108245.</title>
        <authorList>
            <person name="Hosoyama A."/>
            <person name="Uohara A."/>
            <person name="Ohji S."/>
            <person name="Ichikawa N."/>
        </authorList>
    </citation>
    <scope>NUCLEOTIDE SEQUENCE [LARGE SCALE GENOMIC DNA]</scope>
    <source>
        <strain evidence="3 4">NBRC 108245</strain>
    </source>
</reference>
<keyword evidence="2" id="KW-0472">Membrane</keyword>
<dbReference type="RefSeq" id="WP_246180670.1">
    <property type="nucleotide sequence ID" value="NZ_BJXA01000002.1"/>
</dbReference>
<evidence type="ECO:0000256" key="1">
    <source>
        <dbReference type="SAM" id="MobiDB-lite"/>
    </source>
</evidence>
<evidence type="ECO:0000313" key="3">
    <source>
        <dbReference type="EMBL" id="GEM35985.1"/>
    </source>
</evidence>
<sequence>MNVDEKVSADRGPALRIPRSRGALGGLAVLLLGVWGALIPFLGPYFDFAFTPDDAWVWTSARGWLEVLPGITAIVGGLLMLASRNRLVAGFGGWLAAAAGLWFIIGPFLTDLLNIGALGDPVATSDLKRAVLQLTFFYGLGALILFFAATSLGRLSVRSARDIAFARREVDAKTAARTDTRGAIVERPEPVDTTERPAFGTQPQLHKPGLGGGHA</sequence>
<feature type="transmembrane region" description="Helical" evidence="2">
    <location>
        <begin position="130"/>
        <end position="152"/>
    </location>
</feature>
<dbReference type="EMBL" id="BJXA01000002">
    <property type="protein sequence ID" value="GEM35985.1"/>
    <property type="molecule type" value="Genomic_DNA"/>
</dbReference>
<protein>
    <submittedName>
        <fullName evidence="3">Uncharacterized protein</fullName>
    </submittedName>
</protein>
<dbReference type="Proteomes" id="UP000321424">
    <property type="component" value="Unassembled WGS sequence"/>
</dbReference>
<evidence type="ECO:0000313" key="4">
    <source>
        <dbReference type="Proteomes" id="UP000321424"/>
    </source>
</evidence>
<evidence type="ECO:0000256" key="2">
    <source>
        <dbReference type="SAM" id="Phobius"/>
    </source>
</evidence>
<organism evidence="3 4">
    <name type="scientific">Nocardia ninae NBRC 108245</name>
    <dbReference type="NCBI Taxonomy" id="1210091"/>
    <lineage>
        <taxon>Bacteria</taxon>
        <taxon>Bacillati</taxon>
        <taxon>Actinomycetota</taxon>
        <taxon>Actinomycetes</taxon>
        <taxon>Mycobacteriales</taxon>
        <taxon>Nocardiaceae</taxon>
        <taxon>Nocardia</taxon>
    </lineage>
</organism>
<feature type="compositionally biased region" description="Basic and acidic residues" evidence="1">
    <location>
        <begin position="177"/>
        <end position="195"/>
    </location>
</feature>
<proteinExistence type="predicted"/>
<keyword evidence="2" id="KW-0812">Transmembrane</keyword>
<comment type="caution">
    <text evidence="3">The sequence shown here is derived from an EMBL/GenBank/DDBJ whole genome shotgun (WGS) entry which is preliminary data.</text>
</comment>
<feature type="transmembrane region" description="Helical" evidence="2">
    <location>
        <begin position="63"/>
        <end position="81"/>
    </location>
</feature>
<gene>
    <name evidence="3" type="ORF">NN4_05040</name>
</gene>
<keyword evidence="4" id="KW-1185">Reference proteome</keyword>
<keyword evidence="2" id="KW-1133">Transmembrane helix</keyword>
<feature type="transmembrane region" description="Helical" evidence="2">
    <location>
        <begin position="88"/>
        <end position="110"/>
    </location>
</feature>